<reference evidence="1 2" key="1">
    <citation type="journal article" date="2017" name="Environ. Microbiol.">
        <title>Decay of the glycolytic pathway and adaptation to intranuclear parasitism within Enterocytozoonidae microsporidia.</title>
        <authorList>
            <person name="Wiredu Boakye D."/>
            <person name="Jaroenlak P."/>
            <person name="Prachumwat A."/>
            <person name="Williams T.A."/>
            <person name="Bateman K.S."/>
            <person name="Itsathitphaisarn O."/>
            <person name="Sritunyalucksana K."/>
            <person name="Paszkiewicz K.H."/>
            <person name="Moore K.A."/>
            <person name="Stentiford G.D."/>
            <person name="Williams B.A."/>
        </authorList>
    </citation>
    <scope>NUCLEOTIDE SEQUENCE [LARGE SCALE GENOMIC DNA]</scope>
    <source>
        <strain evidence="2">canceri</strain>
    </source>
</reference>
<evidence type="ECO:0000313" key="2">
    <source>
        <dbReference type="Proteomes" id="UP000192501"/>
    </source>
</evidence>
<dbReference type="Proteomes" id="UP000192501">
    <property type="component" value="Unassembled WGS sequence"/>
</dbReference>
<sequence>MDQKINNKNEMINNGDKSVLKYFKLDCKEQLENLNKPWCDIMDALSEFRKEKSLDRAKKIISFYYEFSDPKHAFIFRQLIINLLTLDVPIDISDPLQYYTEKNHELGVFLFNIHTYLSFKYNKTDMLYDYLKLVHEPKKKNTDYFIFMYYSGIINTNNNKFKIGFAQLKEAIKAKRLRKFFYNDFLLVSLIGFNLPNLEIKHPYYKLKECIKIGLVSQVESLIPFNSQLYEMLIIYLPLVSFRNLLFRLYTNPLLKLDFNMFKLKKNEIYLYVLNCIDQGLIRANINLDKELIIFSKLTPFINILE</sequence>
<evidence type="ECO:0000313" key="1">
    <source>
        <dbReference type="EMBL" id="ORE00556.1"/>
    </source>
</evidence>
<dbReference type="VEuPathDB" id="MicrosporidiaDB:HERIO_633"/>
<protein>
    <submittedName>
        <fullName evidence="1">Uncharacterized protein</fullName>
    </submittedName>
</protein>
<dbReference type="VEuPathDB" id="MicrosporidiaDB:A0H76_2823"/>
<gene>
    <name evidence="1" type="ORF">A0H76_2823</name>
</gene>
<accession>A0A1X0QLJ2</accession>
<dbReference type="EMBL" id="LTAI01000010">
    <property type="protein sequence ID" value="ORE00556.1"/>
    <property type="molecule type" value="Genomic_DNA"/>
</dbReference>
<proteinExistence type="predicted"/>
<dbReference type="AlphaFoldDB" id="A0A1X0QLJ2"/>
<name>A0A1X0QLJ2_9MICR</name>
<comment type="caution">
    <text evidence="1">The sequence shown here is derived from an EMBL/GenBank/DDBJ whole genome shotgun (WGS) entry which is preliminary data.</text>
</comment>
<organism evidence="1 2">
    <name type="scientific">Hepatospora eriocheir</name>
    <dbReference type="NCBI Taxonomy" id="1081669"/>
    <lineage>
        <taxon>Eukaryota</taxon>
        <taxon>Fungi</taxon>
        <taxon>Fungi incertae sedis</taxon>
        <taxon>Microsporidia</taxon>
        <taxon>Hepatosporidae</taxon>
        <taxon>Hepatospora</taxon>
    </lineage>
</organism>